<feature type="region of interest" description="Disordered" evidence="1">
    <location>
        <begin position="61"/>
        <end position="81"/>
    </location>
</feature>
<accession>A0A1I1EAM8</accession>
<dbReference type="STRING" id="753702.SAMN04488102_10172"/>
<evidence type="ECO:0000313" key="3">
    <source>
        <dbReference type="Proteomes" id="UP000199612"/>
    </source>
</evidence>
<organism evidence="2 3">
    <name type="scientific">Alkalibacterium subtropicum</name>
    <dbReference type="NCBI Taxonomy" id="753702"/>
    <lineage>
        <taxon>Bacteria</taxon>
        <taxon>Bacillati</taxon>
        <taxon>Bacillota</taxon>
        <taxon>Bacilli</taxon>
        <taxon>Lactobacillales</taxon>
        <taxon>Carnobacteriaceae</taxon>
        <taxon>Alkalibacterium</taxon>
    </lineage>
</organism>
<name>A0A1I1EAM8_9LACT</name>
<keyword evidence="3" id="KW-1185">Reference proteome</keyword>
<proteinExistence type="predicted"/>
<dbReference type="Proteomes" id="UP000199612">
    <property type="component" value="Unassembled WGS sequence"/>
</dbReference>
<reference evidence="3" key="1">
    <citation type="submission" date="2016-10" db="EMBL/GenBank/DDBJ databases">
        <authorList>
            <person name="Varghese N."/>
            <person name="Submissions S."/>
        </authorList>
    </citation>
    <scope>NUCLEOTIDE SEQUENCE [LARGE SCALE GENOMIC DNA]</scope>
    <source>
        <strain evidence="3">DSM 23664</strain>
    </source>
</reference>
<gene>
    <name evidence="2" type="ORF">SAMN04488102_10172</name>
</gene>
<evidence type="ECO:0000256" key="1">
    <source>
        <dbReference type="SAM" id="MobiDB-lite"/>
    </source>
</evidence>
<dbReference type="EMBL" id="FOLT01000001">
    <property type="protein sequence ID" value="SFB84179.1"/>
    <property type="molecule type" value="Genomic_DNA"/>
</dbReference>
<protein>
    <submittedName>
        <fullName evidence="2">Uncharacterized protein</fullName>
    </submittedName>
</protein>
<sequence length="81" mass="9198">MVLEEIEDHVARLVPELSDEPLYVPVTTLPDSFEIGDVFRAEKGQGSKICLKRDLKENEATRSKRKRLLSKSQNEKGENAD</sequence>
<dbReference type="AlphaFoldDB" id="A0A1I1EAM8"/>
<evidence type="ECO:0000313" key="2">
    <source>
        <dbReference type="EMBL" id="SFB84179.1"/>
    </source>
</evidence>
<dbReference type="OrthoDB" id="2156903at2"/>
<dbReference type="RefSeq" id="WP_091527743.1">
    <property type="nucleotide sequence ID" value="NZ_FOLT01000001.1"/>
</dbReference>